<protein>
    <submittedName>
        <fullName evidence="2">Uncharacterized protein</fullName>
    </submittedName>
</protein>
<keyword evidence="1" id="KW-0812">Transmembrane</keyword>
<reference evidence="2 3" key="1">
    <citation type="journal article" date="2013" name="Genome Announc.">
        <title>Draft Genome Sequence of Arthrobacter crystallopoietes Strain BAB-32, Revealing Genes for Bioremediation.</title>
        <authorList>
            <person name="Joshi M.N."/>
            <person name="Pandit A.S."/>
            <person name="Sharma A."/>
            <person name="Pandya R.V."/>
            <person name="Desai S.M."/>
            <person name="Saxena A.K."/>
            <person name="Bagatharia S.B."/>
        </authorList>
    </citation>
    <scope>NUCLEOTIDE SEQUENCE [LARGE SCALE GENOMIC DNA]</scope>
    <source>
        <strain evidence="2 3">BAB-32</strain>
    </source>
</reference>
<dbReference type="Proteomes" id="UP000010729">
    <property type="component" value="Unassembled WGS sequence"/>
</dbReference>
<gene>
    <name evidence="2" type="ORF">D477_014226</name>
</gene>
<name>N1UWW4_9MICC</name>
<dbReference type="AlphaFoldDB" id="N1UWW4"/>
<evidence type="ECO:0000313" key="3">
    <source>
        <dbReference type="Proteomes" id="UP000010729"/>
    </source>
</evidence>
<keyword evidence="1" id="KW-0472">Membrane</keyword>
<comment type="caution">
    <text evidence="2">The sequence shown here is derived from an EMBL/GenBank/DDBJ whole genome shotgun (WGS) entry which is preliminary data.</text>
</comment>
<organism evidence="2 3">
    <name type="scientific">Arthrobacter crystallopoietes BAB-32</name>
    <dbReference type="NCBI Taxonomy" id="1246476"/>
    <lineage>
        <taxon>Bacteria</taxon>
        <taxon>Bacillati</taxon>
        <taxon>Actinomycetota</taxon>
        <taxon>Actinomycetes</taxon>
        <taxon>Micrococcales</taxon>
        <taxon>Micrococcaceae</taxon>
        <taxon>Crystallibacter</taxon>
    </lineage>
</organism>
<accession>N1UWW4</accession>
<keyword evidence="1" id="KW-1133">Transmembrane helix</keyword>
<feature type="transmembrane region" description="Helical" evidence="1">
    <location>
        <begin position="20"/>
        <end position="40"/>
    </location>
</feature>
<evidence type="ECO:0000256" key="1">
    <source>
        <dbReference type="SAM" id="Phobius"/>
    </source>
</evidence>
<dbReference type="RefSeq" id="WP_005270146.1">
    <property type="nucleotide sequence ID" value="NZ_ANPE02000169.1"/>
</dbReference>
<proteinExistence type="predicted"/>
<sequence>MTTTAWPASEDTRTRGRQWLAPALAGLTIAAVTAGAGLIYDTEHRRGETVDAFAVVSRITDDQLDKLPLSELGQAIGAIQAYEAMLSEPNRDTEAQFARFDGEIQERAKTAE</sequence>
<dbReference type="EMBL" id="ANPE02000169">
    <property type="protein sequence ID" value="EMY33565.1"/>
    <property type="molecule type" value="Genomic_DNA"/>
</dbReference>
<keyword evidence="3" id="KW-1185">Reference proteome</keyword>
<evidence type="ECO:0000313" key="2">
    <source>
        <dbReference type="EMBL" id="EMY33565.1"/>
    </source>
</evidence>